<evidence type="ECO:0000313" key="2">
    <source>
        <dbReference type="Proteomes" id="UP000054477"/>
    </source>
</evidence>
<accession>A0A0C9WUV4</accession>
<gene>
    <name evidence="1" type="ORF">K443DRAFT_682523</name>
</gene>
<dbReference type="EMBL" id="KN838732">
    <property type="protein sequence ID" value="KIJ96130.1"/>
    <property type="molecule type" value="Genomic_DNA"/>
</dbReference>
<dbReference type="OrthoDB" id="3084257at2759"/>
<reference evidence="2" key="2">
    <citation type="submission" date="2015-01" db="EMBL/GenBank/DDBJ databases">
        <title>Evolutionary Origins and Diversification of the Mycorrhizal Mutualists.</title>
        <authorList>
            <consortium name="DOE Joint Genome Institute"/>
            <consortium name="Mycorrhizal Genomics Consortium"/>
            <person name="Kohler A."/>
            <person name="Kuo A."/>
            <person name="Nagy L.G."/>
            <person name="Floudas D."/>
            <person name="Copeland A."/>
            <person name="Barry K.W."/>
            <person name="Cichocki N."/>
            <person name="Veneault-Fourrey C."/>
            <person name="LaButti K."/>
            <person name="Lindquist E.A."/>
            <person name="Lipzen A."/>
            <person name="Lundell T."/>
            <person name="Morin E."/>
            <person name="Murat C."/>
            <person name="Riley R."/>
            <person name="Ohm R."/>
            <person name="Sun H."/>
            <person name="Tunlid A."/>
            <person name="Henrissat B."/>
            <person name="Grigoriev I.V."/>
            <person name="Hibbett D.S."/>
            <person name="Martin F."/>
        </authorList>
    </citation>
    <scope>NUCLEOTIDE SEQUENCE [LARGE SCALE GENOMIC DNA]</scope>
    <source>
        <strain evidence="2">LaAM-08-1</strain>
    </source>
</reference>
<protein>
    <submittedName>
        <fullName evidence="1">Uncharacterized protein</fullName>
    </submittedName>
</protein>
<dbReference type="Proteomes" id="UP000054477">
    <property type="component" value="Unassembled WGS sequence"/>
</dbReference>
<sequence>MAPITVKIRHYTGTCGGTVKWVSSKLYTYEFKDGINMKQLPLDFDVGDVWIMTKGDWQRSWRDVRRIEAVGHLDVIYAAPGLNFYHTKDHFLSMEKILKKKLITWEIGREPSLLVIRSYDLLALLYDHRRRSIRRWVIFSTWLVRFRLRRFVTRAKGPFQLGGMIYEYEPDFSKYINS</sequence>
<evidence type="ECO:0000313" key="1">
    <source>
        <dbReference type="EMBL" id="KIJ96130.1"/>
    </source>
</evidence>
<keyword evidence="2" id="KW-1185">Reference proteome</keyword>
<dbReference type="HOGENOM" id="CLU_097246_0_0_1"/>
<name>A0A0C9WUV4_9AGAR</name>
<dbReference type="AlphaFoldDB" id="A0A0C9WUV4"/>
<reference evidence="1 2" key="1">
    <citation type="submission" date="2014-04" db="EMBL/GenBank/DDBJ databases">
        <authorList>
            <consortium name="DOE Joint Genome Institute"/>
            <person name="Kuo A."/>
            <person name="Kohler A."/>
            <person name="Nagy L.G."/>
            <person name="Floudas D."/>
            <person name="Copeland A."/>
            <person name="Barry K.W."/>
            <person name="Cichocki N."/>
            <person name="Veneault-Fourrey C."/>
            <person name="LaButti K."/>
            <person name="Lindquist E.A."/>
            <person name="Lipzen A."/>
            <person name="Lundell T."/>
            <person name="Morin E."/>
            <person name="Murat C."/>
            <person name="Sun H."/>
            <person name="Tunlid A."/>
            <person name="Henrissat B."/>
            <person name="Grigoriev I.V."/>
            <person name="Hibbett D.S."/>
            <person name="Martin F."/>
            <person name="Nordberg H.P."/>
            <person name="Cantor M.N."/>
            <person name="Hua S.X."/>
        </authorList>
    </citation>
    <scope>NUCLEOTIDE SEQUENCE [LARGE SCALE GENOMIC DNA]</scope>
    <source>
        <strain evidence="1 2">LaAM-08-1</strain>
    </source>
</reference>
<organism evidence="1 2">
    <name type="scientific">Laccaria amethystina LaAM-08-1</name>
    <dbReference type="NCBI Taxonomy" id="1095629"/>
    <lineage>
        <taxon>Eukaryota</taxon>
        <taxon>Fungi</taxon>
        <taxon>Dikarya</taxon>
        <taxon>Basidiomycota</taxon>
        <taxon>Agaricomycotina</taxon>
        <taxon>Agaricomycetes</taxon>
        <taxon>Agaricomycetidae</taxon>
        <taxon>Agaricales</taxon>
        <taxon>Agaricineae</taxon>
        <taxon>Hydnangiaceae</taxon>
        <taxon>Laccaria</taxon>
    </lineage>
</organism>
<proteinExistence type="predicted"/>